<proteinExistence type="inferred from homology"/>
<keyword evidence="5" id="KW-0378">Hydrolase</keyword>
<dbReference type="Gene3D" id="3.30.750.70">
    <property type="entry name" value="4-hydroxybutyrate coenzyme like domains"/>
    <property type="match status" value="1"/>
</dbReference>
<sequence length="438" mass="47451">MDAETLYRSRLTTPDAAVAEIRSGDNVAMAMAVGQPPALLTALAQRVESGGLERLNLWYFHSMEHAARTILRDDLLDRVRPHCMFLTRIERDIIKRAAEAGRSAIDFVPVAFSESSKLLSEDVAVDTFVTAVSPMDRHGWFTFGTGNDYASTVARSARRLVVEVNPNMPRVFGDSLLHISEVDAIVEHETPLAELAFPASSPEDQTIARTVAGLIEDGSCLQMGIGTLPNAVCAMLRDHKDLGIHTELLTPGLADLIRCGAVTNRCKATYPGRSVFTFAMGDRAFYDFLDDNPAIHSAPVQTVNDPRHIAKNDRMVSVNATLQIDLGGACNSEHLLGRQYSGSGGQLDFVRGAAASRGGKSIIVCHSTARDGTVSRIVPKLDGPVTVPRNDTQLVATEYGVVDLKGKSLRERAQALIAIAHPRFRPGLTEALADDRLT</sequence>
<keyword evidence="6" id="KW-1185">Reference proteome</keyword>
<comment type="caution">
    <text evidence="5">The sequence shown here is derived from an EMBL/GenBank/DDBJ whole genome shotgun (WGS) entry which is preliminary data.</text>
</comment>
<gene>
    <name evidence="5" type="ORF">Q9K01_15100</name>
</gene>
<dbReference type="Pfam" id="PF02550">
    <property type="entry name" value="AcetylCoA_hydro"/>
    <property type="match status" value="1"/>
</dbReference>
<dbReference type="InterPro" id="IPR046433">
    <property type="entry name" value="ActCoA_hydro"/>
</dbReference>
<dbReference type="Pfam" id="PF13336">
    <property type="entry name" value="AcetylCoA_hyd_C"/>
    <property type="match status" value="1"/>
</dbReference>
<dbReference type="GO" id="GO:0016787">
    <property type="term" value="F:hydrolase activity"/>
    <property type="evidence" value="ECO:0007669"/>
    <property type="project" value="UniProtKB-KW"/>
</dbReference>
<dbReference type="RefSeq" id="WP_305930954.1">
    <property type="nucleotide sequence ID" value="NZ_JAVAIL010000007.1"/>
</dbReference>
<dbReference type="InterPro" id="IPR026888">
    <property type="entry name" value="AcetylCoA_hyd_C"/>
</dbReference>
<dbReference type="Gene3D" id="3.40.1080.10">
    <property type="entry name" value="Glutaconate Coenzyme A-transferase"/>
    <property type="match status" value="1"/>
</dbReference>
<dbReference type="InterPro" id="IPR038460">
    <property type="entry name" value="AcetylCoA_hyd_C_sf"/>
</dbReference>
<feature type="domain" description="Acetyl-CoA hydrolase/transferase N-terminal" evidence="3">
    <location>
        <begin position="7"/>
        <end position="189"/>
    </location>
</feature>
<evidence type="ECO:0000313" key="6">
    <source>
        <dbReference type="Proteomes" id="UP001235664"/>
    </source>
</evidence>
<evidence type="ECO:0000256" key="2">
    <source>
        <dbReference type="ARBA" id="ARBA00022679"/>
    </source>
</evidence>
<evidence type="ECO:0000256" key="1">
    <source>
        <dbReference type="ARBA" id="ARBA00009632"/>
    </source>
</evidence>
<dbReference type="InterPro" id="IPR003702">
    <property type="entry name" value="ActCoA_hydro_N"/>
</dbReference>
<name>A0ABT9HD44_9SPHN</name>
<dbReference type="PANTHER" id="PTHR21432:SF20">
    <property type="entry name" value="ACETYL-COA HYDROLASE"/>
    <property type="match status" value="1"/>
</dbReference>
<evidence type="ECO:0000259" key="3">
    <source>
        <dbReference type="Pfam" id="PF02550"/>
    </source>
</evidence>
<feature type="domain" description="Acetyl-CoA hydrolase/transferase C-terminal" evidence="4">
    <location>
        <begin position="281"/>
        <end position="431"/>
    </location>
</feature>
<protein>
    <submittedName>
        <fullName evidence="5">Acetyl-CoA hydrolase/transferase C-terminal domain-containing protein</fullName>
    </submittedName>
</protein>
<evidence type="ECO:0000313" key="5">
    <source>
        <dbReference type="EMBL" id="MDP4540954.1"/>
    </source>
</evidence>
<keyword evidence="2" id="KW-0808">Transferase</keyword>
<organism evidence="5 6">
    <name type="scientific">Qipengyuania benthica</name>
    <dbReference type="NCBI Taxonomy" id="3067651"/>
    <lineage>
        <taxon>Bacteria</taxon>
        <taxon>Pseudomonadati</taxon>
        <taxon>Pseudomonadota</taxon>
        <taxon>Alphaproteobacteria</taxon>
        <taxon>Sphingomonadales</taxon>
        <taxon>Erythrobacteraceae</taxon>
        <taxon>Qipengyuania</taxon>
    </lineage>
</organism>
<dbReference type="Gene3D" id="3.40.1080.20">
    <property type="entry name" value="Acetyl-CoA hydrolase/transferase C-terminal domain"/>
    <property type="match status" value="1"/>
</dbReference>
<dbReference type="EMBL" id="JAVAIL010000007">
    <property type="protein sequence ID" value="MDP4540954.1"/>
    <property type="molecule type" value="Genomic_DNA"/>
</dbReference>
<evidence type="ECO:0000259" key="4">
    <source>
        <dbReference type="Pfam" id="PF13336"/>
    </source>
</evidence>
<reference evidence="5 6" key="1">
    <citation type="submission" date="2023-08" db="EMBL/GenBank/DDBJ databases">
        <title>genomic of DY56.</title>
        <authorList>
            <person name="Wang Y."/>
        </authorList>
    </citation>
    <scope>NUCLEOTIDE SEQUENCE [LARGE SCALE GENOMIC DNA]</scope>
    <source>
        <strain evidence="5 6">DY56-A-20</strain>
    </source>
</reference>
<comment type="similarity">
    <text evidence="1">Belongs to the acetyl-CoA hydrolase/transferase family.</text>
</comment>
<dbReference type="Proteomes" id="UP001235664">
    <property type="component" value="Unassembled WGS sequence"/>
</dbReference>
<accession>A0ABT9HD44</accession>
<dbReference type="InterPro" id="IPR037171">
    <property type="entry name" value="NagB/RpiA_transferase-like"/>
</dbReference>
<dbReference type="SUPFAM" id="SSF100950">
    <property type="entry name" value="NagB/RpiA/CoA transferase-like"/>
    <property type="match status" value="2"/>
</dbReference>
<dbReference type="PANTHER" id="PTHR21432">
    <property type="entry name" value="ACETYL-COA HYDROLASE-RELATED"/>
    <property type="match status" value="1"/>
</dbReference>